<dbReference type="OrthoDB" id="5360893at2759"/>
<dbReference type="SUPFAM" id="SSF51658">
    <property type="entry name" value="Xylose isomerase-like"/>
    <property type="match status" value="1"/>
</dbReference>
<feature type="domain" description="Xylose isomerase-like TIM barrel" evidence="1">
    <location>
        <begin position="30"/>
        <end position="350"/>
    </location>
</feature>
<dbReference type="AlphaFoldDB" id="S3BWA9"/>
<dbReference type="eggNOG" id="ENOG502S1RE">
    <property type="taxonomic scope" value="Eukaryota"/>
</dbReference>
<dbReference type="HOGENOM" id="CLU_035063_0_0_1"/>
<protein>
    <submittedName>
        <fullName evidence="2">3-dehydroshikimate dehydratase</fullName>
    </submittedName>
</protein>
<dbReference type="VEuPathDB" id="FungiDB:F503_06371"/>
<reference evidence="2 3" key="1">
    <citation type="journal article" date="2013" name="BMC Genomics">
        <title>The genome and transcriptome of the pine saprophyte Ophiostoma piceae, and a comparison with the bark beetle-associated pine pathogen Grosmannia clavigera.</title>
        <authorList>
            <person name="Haridas S."/>
            <person name="Wang Y."/>
            <person name="Lim L."/>
            <person name="Massoumi Alamouti S."/>
            <person name="Jackman S."/>
            <person name="Docking R."/>
            <person name="Robertson G."/>
            <person name="Birol I."/>
            <person name="Bohlmann J."/>
            <person name="Breuil C."/>
        </authorList>
    </citation>
    <scope>NUCLEOTIDE SEQUENCE [LARGE SCALE GENOMIC DNA]</scope>
    <source>
        <strain evidence="2 3">UAMH 11346</strain>
    </source>
</reference>
<proteinExistence type="predicted"/>
<dbReference type="EMBL" id="KE148159">
    <property type="protein sequence ID" value="EPE04822.1"/>
    <property type="molecule type" value="Genomic_DNA"/>
</dbReference>
<dbReference type="OMA" id="THINTWE"/>
<sequence length="383" mass="42553">MAHTSSCRLSISTMSLGYAMAGHTLEHRLRSAQKFGYEGIELFYDDLEHLAGCLPEDPQAPPPSPIAWTPSSHPPSNDQRLRAASLIREMCDTFGLTVLCLQPFRHFEGLLDRTLHKSRLTELELWCRLAGLLRTDLILIPSNFLPADQVTSDLDAIAQDLREAADLAASANPPVRICYEALAWGTAVSKWQESYDVVKRVDRINFGLCLDTFNMAARDYAEPALSSGGDSRASLSMDQSLRALVMTVDASRIFLVQAADGALNQIAMHDGHLHSEPALPQYLSWSRNHRLFCAETEQGASLPAMKILKAIFVDLGYRGWLSHELFNKQLSEADPHIPDQMAQRGARSWRRIVWNLRLPAGKIMKAQQGLSLPTVLSNDPLPS</sequence>
<evidence type="ECO:0000259" key="1">
    <source>
        <dbReference type="Pfam" id="PF01261"/>
    </source>
</evidence>
<dbReference type="InterPro" id="IPR050312">
    <property type="entry name" value="IolE/XylAMocC-like"/>
</dbReference>
<dbReference type="InterPro" id="IPR013022">
    <property type="entry name" value="Xyl_isomerase-like_TIM-brl"/>
</dbReference>
<evidence type="ECO:0000313" key="2">
    <source>
        <dbReference type="EMBL" id="EPE04822.1"/>
    </source>
</evidence>
<evidence type="ECO:0000313" key="3">
    <source>
        <dbReference type="Proteomes" id="UP000016923"/>
    </source>
</evidence>
<dbReference type="Gene3D" id="3.20.20.150">
    <property type="entry name" value="Divalent-metal-dependent TIM barrel enzymes"/>
    <property type="match status" value="1"/>
</dbReference>
<dbReference type="STRING" id="1262450.S3BWA9"/>
<keyword evidence="3" id="KW-1185">Reference proteome</keyword>
<dbReference type="Proteomes" id="UP000016923">
    <property type="component" value="Unassembled WGS sequence"/>
</dbReference>
<dbReference type="InterPro" id="IPR036237">
    <property type="entry name" value="Xyl_isomerase-like_sf"/>
</dbReference>
<name>S3BWA9_OPHP1</name>
<gene>
    <name evidence="2" type="ORF">F503_06371</name>
</gene>
<dbReference type="Pfam" id="PF01261">
    <property type="entry name" value="AP_endonuc_2"/>
    <property type="match status" value="1"/>
</dbReference>
<organism evidence="2 3">
    <name type="scientific">Ophiostoma piceae (strain UAMH 11346)</name>
    <name type="common">Sap stain fungus</name>
    <dbReference type="NCBI Taxonomy" id="1262450"/>
    <lineage>
        <taxon>Eukaryota</taxon>
        <taxon>Fungi</taxon>
        <taxon>Dikarya</taxon>
        <taxon>Ascomycota</taxon>
        <taxon>Pezizomycotina</taxon>
        <taxon>Sordariomycetes</taxon>
        <taxon>Sordariomycetidae</taxon>
        <taxon>Ophiostomatales</taxon>
        <taxon>Ophiostomataceae</taxon>
        <taxon>Ophiostoma</taxon>
    </lineage>
</organism>
<dbReference type="PANTHER" id="PTHR12110">
    <property type="entry name" value="HYDROXYPYRUVATE ISOMERASE"/>
    <property type="match status" value="1"/>
</dbReference>
<accession>S3BWA9</accession>
<dbReference type="PANTHER" id="PTHR12110:SF21">
    <property type="entry name" value="XYLOSE ISOMERASE-LIKE TIM BARREL DOMAIN-CONTAINING PROTEIN"/>
    <property type="match status" value="1"/>
</dbReference>